<feature type="compositionally biased region" description="Basic residues" evidence="1">
    <location>
        <begin position="185"/>
        <end position="195"/>
    </location>
</feature>
<dbReference type="EMBL" id="KN819026">
    <property type="protein sequence ID" value="KIL54016.1"/>
    <property type="molecule type" value="Genomic_DNA"/>
</dbReference>
<evidence type="ECO:0000313" key="3">
    <source>
        <dbReference type="Proteomes" id="UP000054549"/>
    </source>
</evidence>
<dbReference type="InParanoid" id="A0A0C2WBT1"/>
<reference evidence="2 3" key="1">
    <citation type="submission" date="2014-04" db="EMBL/GenBank/DDBJ databases">
        <title>Evolutionary Origins and Diversification of the Mycorrhizal Mutualists.</title>
        <authorList>
            <consortium name="DOE Joint Genome Institute"/>
            <consortium name="Mycorrhizal Genomics Consortium"/>
            <person name="Kohler A."/>
            <person name="Kuo A."/>
            <person name="Nagy L.G."/>
            <person name="Floudas D."/>
            <person name="Copeland A."/>
            <person name="Barry K.W."/>
            <person name="Cichocki N."/>
            <person name="Veneault-Fourrey C."/>
            <person name="LaButti K."/>
            <person name="Lindquist E.A."/>
            <person name="Lipzen A."/>
            <person name="Lundell T."/>
            <person name="Morin E."/>
            <person name="Murat C."/>
            <person name="Riley R."/>
            <person name="Ohm R."/>
            <person name="Sun H."/>
            <person name="Tunlid A."/>
            <person name="Henrissat B."/>
            <person name="Grigoriev I.V."/>
            <person name="Hibbett D.S."/>
            <person name="Martin F."/>
        </authorList>
    </citation>
    <scope>NUCLEOTIDE SEQUENCE [LARGE SCALE GENOMIC DNA]</scope>
    <source>
        <strain evidence="2 3">Koide BX008</strain>
    </source>
</reference>
<dbReference type="HOGENOM" id="CLU_1395972_0_0_1"/>
<feature type="region of interest" description="Disordered" evidence="1">
    <location>
        <begin position="35"/>
        <end position="62"/>
    </location>
</feature>
<protein>
    <submittedName>
        <fullName evidence="2">Uncharacterized protein</fullName>
    </submittedName>
</protein>
<feature type="compositionally biased region" description="Basic and acidic residues" evidence="1">
    <location>
        <begin position="93"/>
        <end position="110"/>
    </location>
</feature>
<evidence type="ECO:0000256" key="1">
    <source>
        <dbReference type="SAM" id="MobiDB-lite"/>
    </source>
</evidence>
<sequence length="195" mass="21291">MARVSTREKNPSARLTAADNVELPTLPTHRATIAAAAARAKAKNIQDTNDDTSQGPRQPAADAGLITPLTQAPVTPDASVLGLHINNVEEIDERAKNDERAQKRSKKSDGELSLSAVSKRILYERNVGDASETDANGMYTDTHVMEISDDESNKKKTKNKTSEATIDMEEFFPDLTPPDRSKGEKKGKRQCKTCL</sequence>
<feature type="region of interest" description="Disordered" evidence="1">
    <location>
        <begin position="1"/>
        <end position="21"/>
    </location>
</feature>
<evidence type="ECO:0000313" key="2">
    <source>
        <dbReference type="EMBL" id="KIL54016.1"/>
    </source>
</evidence>
<dbReference type="AlphaFoldDB" id="A0A0C2WBT1"/>
<feature type="compositionally biased region" description="Basic and acidic residues" evidence="1">
    <location>
        <begin position="143"/>
        <end position="154"/>
    </location>
</feature>
<feature type="region of interest" description="Disordered" evidence="1">
    <location>
        <begin position="133"/>
        <end position="195"/>
    </location>
</feature>
<keyword evidence="3" id="KW-1185">Reference proteome</keyword>
<gene>
    <name evidence="2" type="ORF">M378DRAFT_19291</name>
</gene>
<organism evidence="2 3">
    <name type="scientific">Amanita muscaria (strain Koide BX008)</name>
    <dbReference type="NCBI Taxonomy" id="946122"/>
    <lineage>
        <taxon>Eukaryota</taxon>
        <taxon>Fungi</taxon>
        <taxon>Dikarya</taxon>
        <taxon>Basidiomycota</taxon>
        <taxon>Agaricomycotina</taxon>
        <taxon>Agaricomycetes</taxon>
        <taxon>Agaricomycetidae</taxon>
        <taxon>Agaricales</taxon>
        <taxon>Pluteineae</taxon>
        <taxon>Amanitaceae</taxon>
        <taxon>Amanita</taxon>
    </lineage>
</organism>
<name>A0A0C2WBT1_AMAMK</name>
<proteinExistence type="predicted"/>
<feature type="region of interest" description="Disordered" evidence="1">
    <location>
        <begin position="93"/>
        <end position="113"/>
    </location>
</feature>
<accession>A0A0C2WBT1</accession>
<feature type="compositionally biased region" description="Polar residues" evidence="1">
    <location>
        <begin position="45"/>
        <end position="56"/>
    </location>
</feature>
<dbReference type="Proteomes" id="UP000054549">
    <property type="component" value="Unassembled WGS sequence"/>
</dbReference>
<feature type="compositionally biased region" description="Basic and acidic residues" evidence="1">
    <location>
        <begin position="1"/>
        <end position="11"/>
    </location>
</feature>